<name>A0A1H9HKL7_9PROT</name>
<feature type="non-terminal residue" evidence="1">
    <location>
        <position position="1"/>
    </location>
</feature>
<organism evidence="1 2">
    <name type="scientific">Nitrosomonas ureae</name>
    <dbReference type="NCBI Taxonomy" id="44577"/>
    <lineage>
        <taxon>Bacteria</taxon>
        <taxon>Pseudomonadati</taxon>
        <taxon>Pseudomonadota</taxon>
        <taxon>Betaproteobacteria</taxon>
        <taxon>Nitrosomonadales</taxon>
        <taxon>Nitrosomonadaceae</taxon>
        <taxon>Nitrosomonas</taxon>
    </lineage>
</organism>
<reference evidence="1 2" key="1">
    <citation type="submission" date="2016-10" db="EMBL/GenBank/DDBJ databases">
        <authorList>
            <person name="de Groot N.N."/>
        </authorList>
    </citation>
    <scope>NUCLEOTIDE SEQUENCE [LARGE SCALE GENOMIC DNA]</scope>
    <source>
        <strain evidence="1 2">Nm9</strain>
    </source>
</reference>
<protein>
    <submittedName>
        <fullName evidence="1">Uncharacterized protein</fullName>
    </submittedName>
</protein>
<evidence type="ECO:0000313" key="2">
    <source>
        <dbReference type="Proteomes" id="UP000181998"/>
    </source>
</evidence>
<dbReference type="AlphaFoldDB" id="A0A1H9HKL7"/>
<proteinExistence type="predicted"/>
<dbReference type="Proteomes" id="UP000181998">
    <property type="component" value="Unassembled WGS sequence"/>
</dbReference>
<accession>A0A1H9HKL7</accession>
<gene>
    <name evidence="1" type="ORF">SAMN05421510_11164</name>
</gene>
<dbReference type="EMBL" id="FOFX01000116">
    <property type="protein sequence ID" value="SEQ62796.1"/>
    <property type="molecule type" value="Genomic_DNA"/>
</dbReference>
<sequence length="180" mass="19720">LSLDQADDGLPVVLADDGICLPVADTTSSIDDSRTLLNGLAVGDDAAPICLAITLPALLLTAQILPKNATVSFVGINPLVHRLNTDLRIVADLVWTPLQHEFLLRKLPGCIVYRPRIDGFPLDCFVMRLFGAIATRPAVRDNSRLIVDTLRSMTVAISLCECPAFFKAYIWYRSSRVRCV</sequence>
<evidence type="ECO:0000313" key="1">
    <source>
        <dbReference type="EMBL" id="SEQ62796.1"/>
    </source>
</evidence>